<dbReference type="EMBL" id="PGOL01000103">
    <property type="protein sequence ID" value="PKI77185.1"/>
    <property type="molecule type" value="Genomic_DNA"/>
</dbReference>
<protein>
    <recommendedName>
        <fullName evidence="3">Reverse transcriptase domain-containing protein</fullName>
    </recommendedName>
</protein>
<sequence>KDLLHQKGVHRRRRRFEISAGGGGRSGVQRPETIGEETRVCRRQADHIGEWACSVMMKWESPKALKAHLMVSPIARSRPEWNGTFITLIPKTQNASTFKDFHPIGLYNVSYKAISKIIAERLKPFLHKLISPNQMALLKIRVE</sequence>
<evidence type="ECO:0008006" key="3">
    <source>
        <dbReference type="Google" id="ProtNLM"/>
    </source>
</evidence>
<dbReference type="STRING" id="22663.A0A2I0L910"/>
<dbReference type="InterPro" id="IPR052343">
    <property type="entry name" value="Retrotransposon-Effector_Assoc"/>
</dbReference>
<gene>
    <name evidence="1" type="ORF">CRG98_002395</name>
</gene>
<dbReference type="AlphaFoldDB" id="A0A2I0L910"/>
<organism evidence="1 2">
    <name type="scientific">Punica granatum</name>
    <name type="common">Pomegranate</name>
    <dbReference type="NCBI Taxonomy" id="22663"/>
    <lineage>
        <taxon>Eukaryota</taxon>
        <taxon>Viridiplantae</taxon>
        <taxon>Streptophyta</taxon>
        <taxon>Embryophyta</taxon>
        <taxon>Tracheophyta</taxon>
        <taxon>Spermatophyta</taxon>
        <taxon>Magnoliopsida</taxon>
        <taxon>eudicotyledons</taxon>
        <taxon>Gunneridae</taxon>
        <taxon>Pentapetalae</taxon>
        <taxon>rosids</taxon>
        <taxon>malvids</taxon>
        <taxon>Myrtales</taxon>
        <taxon>Lythraceae</taxon>
        <taxon>Punica</taxon>
    </lineage>
</organism>
<name>A0A2I0L910_PUNGR</name>
<reference evidence="1 2" key="1">
    <citation type="submission" date="2017-11" db="EMBL/GenBank/DDBJ databases">
        <title>De-novo sequencing of pomegranate (Punica granatum L.) genome.</title>
        <authorList>
            <person name="Akparov Z."/>
            <person name="Amiraslanov A."/>
            <person name="Hajiyeva S."/>
            <person name="Abbasov M."/>
            <person name="Kaur K."/>
            <person name="Hamwieh A."/>
            <person name="Solovyev V."/>
            <person name="Salamov A."/>
            <person name="Braich B."/>
            <person name="Kosarev P."/>
            <person name="Mahmoud A."/>
            <person name="Hajiyev E."/>
            <person name="Babayeva S."/>
            <person name="Izzatullayeva V."/>
            <person name="Mammadov A."/>
            <person name="Mammadov A."/>
            <person name="Sharifova S."/>
            <person name="Ojaghi J."/>
            <person name="Eynullazada K."/>
            <person name="Bayramov B."/>
            <person name="Abdulazimova A."/>
            <person name="Shahmuradov I."/>
        </authorList>
    </citation>
    <scope>NUCLEOTIDE SEQUENCE [LARGE SCALE GENOMIC DNA]</scope>
    <source>
        <strain evidence="2">cv. AG2017</strain>
        <tissue evidence="1">Leaf</tissue>
    </source>
</reference>
<dbReference type="Proteomes" id="UP000233551">
    <property type="component" value="Unassembled WGS sequence"/>
</dbReference>
<proteinExistence type="predicted"/>
<evidence type="ECO:0000313" key="2">
    <source>
        <dbReference type="Proteomes" id="UP000233551"/>
    </source>
</evidence>
<dbReference type="PANTHER" id="PTHR46890">
    <property type="entry name" value="NON-LTR RETROLELEMENT REVERSE TRANSCRIPTASE-LIKE PROTEIN-RELATED"/>
    <property type="match status" value="1"/>
</dbReference>
<dbReference type="PANTHER" id="PTHR46890:SF1">
    <property type="entry name" value="REVERSE TRANSCRIPTASE DOMAIN-CONTAINING PROTEIN"/>
    <property type="match status" value="1"/>
</dbReference>
<keyword evidence="2" id="KW-1185">Reference proteome</keyword>
<accession>A0A2I0L910</accession>
<evidence type="ECO:0000313" key="1">
    <source>
        <dbReference type="EMBL" id="PKI77185.1"/>
    </source>
</evidence>
<feature type="non-terminal residue" evidence="1">
    <location>
        <position position="1"/>
    </location>
</feature>
<comment type="caution">
    <text evidence="1">The sequence shown here is derived from an EMBL/GenBank/DDBJ whole genome shotgun (WGS) entry which is preliminary data.</text>
</comment>